<dbReference type="SUPFAM" id="SSF48403">
    <property type="entry name" value="Ankyrin repeat"/>
    <property type="match status" value="1"/>
</dbReference>
<dbReference type="EMBL" id="MG779371">
    <property type="protein sequence ID" value="AUV58744.1"/>
    <property type="molecule type" value="Genomic_DNA"/>
</dbReference>
<proteinExistence type="predicted"/>
<protein>
    <recommendedName>
        <fullName evidence="2">Ankyrin repeat protein</fullName>
    </recommendedName>
</protein>
<organism evidence="1">
    <name type="scientific">Bandra megavirus</name>
    <dbReference type="NCBI Taxonomy" id="2071566"/>
    <lineage>
        <taxon>Viruses</taxon>
        <taxon>Varidnaviria</taxon>
        <taxon>Bamfordvirae</taxon>
        <taxon>Nucleocytoviricota</taxon>
        <taxon>Megaviricetes</taxon>
        <taxon>Imitervirales</taxon>
        <taxon>Mimiviridae</taxon>
        <taxon>Megamimivirinae</taxon>
        <taxon>Megavirus</taxon>
    </lineage>
</organism>
<evidence type="ECO:0000313" key="1">
    <source>
        <dbReference type="EMBL" id="AUV58744.1"/>
    </source>
</evidence>
<sequence>MFVTNDFIEKLDKKNFFEKYNISKMQFIKLSEFNMTKLIFYAEIARHNEMIIPKLYYHLSKYHSEKYINTSNKKGWTVIMSVCCIRNAKLSYMICNQLIKYGANINAKTDDNNATVVGLLFCGARYNNKLIKLFAHHGFDFNKCHRVNESIIISCAKLLDSSPNEDLDLVFDDIITTILLCDINIFENNNRDVLFLKNVPAKYLKKYLNMIYDVRHHKQCMRKILIDIKSKAINQIYHPNNIRAQILALKNNLGNCNNDYSEIITLENLLFFEYLNMNSILDLVPKIQDICQYWD</sequence>
<dbReference type="Gene3D" id="1.25.40.20">
    <property type="entry name" value="Ankyrin repeat-containing domain"/>
    <property type="match status" value="1"/>
</dbReference>
<dbReference type="InterPro" id="IPR036770">
    <property type="entry name" value="Ankyrin_rpt-contain_sf"/>
</dbReference>
<reference evidence="1" key="1">
    <citation type="submission" date="2018-01" db="EMBL/GenBank/DDBJ databases">
        <title>Draft genome sequence of Bandra megavirus.</title>
        <authorList>
            <person name="Chatterjee A."/>
            <person name="Yadav R."/>
            <person name="Kondabagil K."/>
        </authorList>
    </citation>
    <scope>NUCLEOTIDE SEQUENCE</scope>
    <source>
        <strain evidence="1">KK-1</strain>
    </source>
</reference>
<evidence type="ECO:0008006" key="2">
    <source>
        <dbReference type="Google" id="ProtNLM"/>
    </source>
</evidence>
<name>A0A2K9V985_9VIRU</name>
<accession>A0A2K9V985</accession>